<gene>
    <name evidence="2" type="ORF">GX51_03691</name>
</gene>
<dbReference type="AlphaFoldDB" id="A0A2B7X5G2"/>
<dbReference type="Proteomes" id="UP000224080">
    <property type="component" value="Unassembled WGS sequence"/>
</dbReference>
<proteinExistence type="predicted"/>
<feature type="chain" id="PRO_5011998975" evidence="1">
    <location>
        <begin position="23"/>
        <end position="243"/>
    </location>
</feature>
<evidence type="ECO:0000256" key="1">
    <source>
        <dbReference type="SAM" id="SignalP"/>
    </source>
</evidence>
<organism evidence="2 3">
    <name type="scientific">Blastomyces parvus</name>
    <dbReference type="NCBI Taxonomy" id="2060905"/>
    <lineage>
        <taxon>Eukaryota</taxon>
        <taxon>Fungi</taxon>
        <taxon>Dikarya</taxon>
        <taxon>Ascomycota</taxon>
        <taxon>Pezizomycotina</taxon>
        <taxon>Eurotiomycetes</taxon>
        <taxon>Eurotiomycetidae</taxon>
        <taxon>Onygenales</taxon>
        <taxon>Ajellomycetaceae</taxon>
        <taxon>Blastomyces</taxon>
    </lineage>
</organism>
<dbReference type="OrthoDB" id="4186353at2759"/>
<feature type="signal peptide" evidence="1">
    <location>
        <begin position="1"/>
        <end position="22"/>
    </location>
</feature>
<accession>A0A2B7X5G2</accession>
<name>A0A2B7X5G2_9EURO</name>
<keyword evidence="1" id="KW-0732">Signal</keyword>
<evidence type="ECO:0000313" key="2">
    <source>
        <dbReference type="EMBL" id="PGH04021.1"/>
    </source>
</evidence>
<reference evidence="2 3" key="1">
    <citation type="submission" date="2017-10" db="EMBL/GenBank/DDBJ databases">
        <title>Comparative genomics in systemic dimorphic fungi from Ajellomycetaceae.</title>
        <authorList>
            <person name="Munoz J.F."/>
            <person name="Mcewen J.G."/>
            <person name="Clay O.K."/>
            <person name="Cuomo C.A."/>
        </authorList>
    </citation>
    <scope>NUCLEOTIDE SEQUENCE [LARGE SCALE GENOMIC DNA]</scope>
    <source>
        <strain evidence="2 3">UAMH130</strain>
    </source>
</reference>
<dbReference type="EMBL" id="PDNC01000042">
    <property type="protein sequence ID" value="PGH04021.1"/>
    <property type="molecule type" value="Genomic_DNA"/>
</dbReference>
<keyword evidence="3" id="KW-1185">Reference proteome</keyword>
<sequence length="243" mass="26559">MKTPTFSTLVLSLTFATGIVDALVARTIQERANTDPIGHGNYGNFENEIWRYQEVSDGLFVGVKPEEWNDSIHKRGVLPPEVHDLQSRATMMEEDNHLFERDLEGQCMIGYRCVHRAAKNTATWIVDAGHHFVNRVVQTHGPNFWESLQRPFMSTLVGIGIQNVVITGIFHGLENAGGAKQCSTAGTDADAVLAILKLLDSKDRNVNSVKFEITTPGGQKGIVSIALVEDGKNPPVLCGAPPA</sequence>
<evidence type="ECO:0000313" key="3">
    <source>
        <dbReference type="Proteomes" id="UP000224080"/>
    </source>
</evidence>
<protein>
    <submittedName>
        <fullName evidence="2">Uncharacterized protein</fullName>
    </submittedName>
</protein>
<comment type="caution">
    <text evidence="2">The sequence shown here is derived from an EMBL/GenBank/DDBJ whole genome shotgun (WGS) entry which is preliminary data.</text>
</comment>